<accession>A0A1I6LDX7</accession>
<dbReference type="STRING" id="1166337.SAMN05192580_2624"/>
<evidence type="ECO:0000313" key="1">
    <source>
        <dbReference type="EMBL" id="SFS01649.1"/>
    </source>
</evidence>
<dbReference type="AlphaFoldDB" id="A0A1I6LDX7"/>
<protein>
    <submittedName>
        <fullName evidence="1">Uncharacterized protein</fullName>
    </submittedName>
</protein>
<sequence>MIRALRLARARAYARIVRFRLGSDTPAYAEARAAVARLRSSPFASE</sequence>
<dbReference type="RefSeq" id="WP_165611306.1">
    <property type="nucleotide sequence ID" value="NZ_FOZG01000002.1"/>
</dbReference>
<dbReference type="Proteomes" id="UP000198824">
    <property type="component" value="Unassembled WGS sequence"/>
</dbReference>
<reference evidence="1 2" key="1">
    <citation type="submission" date="2016-10" db="EMBL/GenBank/DDBJ databases">
        <authorList>
            <person name="de Groot N.N."/>
        </authorList>
    </citation>
    <scope>NUCLEOTIDE SEQUENCE [LARGE SCALE GENOMIC DNA]</scope>
    <source>
        <strain evidence="1 2">S5-249</strain>
    </source>
</reference>
<keyword evidence="2" id="KW-1185">Reference proteome</keyword>
<name>A0A1I6LDX7_9SPHN</name>
<proteinExistence type="predicted"/>
<evidence type="ECO:0000313" key="2">
    <source>
        <dbReference type="Proteomes" id="UP000198824"/>
    </source>
</evidence>
<organism evidence="1 2">
    <name type="scientific">Sphingomonas jatrophae</name>
    <dbReference type="NCBI Taxonomy" id="1166337"/>
    <lineage>
        <taxon>Bacteria</taxon>
        <taxon>Pseudomonadati</taxon>
        <taxon>Pseudomonadota</taxon>
        <taxon>Alphaproteobacteria</taxon>
        <taxon>Sphingomonadales</taxon>
        <taxon>Sphingomonadaceae</taxon>
        <taxon>Sphingomonas</taxon>
    </lineage>
</organism>
<gene>
    <name evidence="1" type="ORF">SAMN05192580_2624</name>
</gene>
<dbReference type="EMBL" id="FOZG01000002">
    <property type="protein sequence ID" value="SFS01649.1"/>
    <property type="molecule type" value="Genomic_DNA"/>
</dbReference>